<evidence type="ECO:0000256" key="1">
    <source>
        <dbReference type="PROSITE-ProRule" id="PRU00285"/>
    </source>
</evidence>
<accession>A0A8X8CFH5</accession>
<dbReference type="PANTHER" id="PTHR43670">
    <property type="entry name" value="HEAT SHOCK PROTEIN 26"/>
    <property type="match status" value="1"/>
</dbReference>
<dbReference type="OrthoDB" id="1431247at2759"/>
<dbReference type="Pfam" id="PF00011">
    <property type="entry name" value="HSP20"/>
    <property type="match status" value="1"/>
</dbReference>
<sequence length="216" mass="24117">MANIGGVRPGGIAERTRSRHHLVEEYVPSSAWTEDSNSHCLLVDLPDFRKEEVKLQVDDPGKLTVSGERLVNNSKCIYFEQTFKLPQNSDTDNITGKFDGEILYVTVPKQEETSEEPDLNQPNTIGDQKNNNEILEEKESSSNSRDGYRLVPRKYWGQEDEATPLERASSMIMKNKGILLVAVLAFSLGVLVGSHDISKYEAVQVIHLLLTPTGDS</sequence>
<proteinExistence type="inferred from homology"/>
<dbReference type="CDD" id="cd06464">
    <property type="entry name" value="ACD_sHsps-like"/>
    <property type="match status" value="1"/>
</dbReference>
<feature type="compositionally biased region" description="Polar residues" evidence="3">
    <location>
        <begin position="120"/>
        <end position="133"/>
    </location>
</feature>
<organism evidence="6 7">
    <name type="scientific">Populus tomentosa</name>
    <name type="common">Chinese white poplar</name>
    <dbReference type="NCBI Taxonomy" id="118781"/>
    <lineage>
        <taxon>Eukaryota</taxon>
        <taxon>Viridiplantae</taxon>
        <taxon>Streptophyta</taxon>
        <taxon>Embryophyta</taxon>
        <taxon>Tracheophyta</taxon>
        <taxon>Spermatophyta</taxon>
        <taxon>Magnoliopsida</taxon>
        <taxon>eudicotyledons</taxon>
        <taxon>Gunneridae</taxon>
        <taxon>Pentapetalae</taxon>
        <taxon>rosids</taxon>
        <taxon>fabids</taxon>
        <taxon>Malpighiales</taxon>
        <taxon>Salicaceae</taxon>
        <taxon>Saliceae</taxon>
        <taxon>Populus</taxon>
    </lineage>
</organism>
<dbReference type="EMBL" id="JAAWWB010000024">
    <property type="protein sequence ID" value="KAG6753019.1"/>
    <property type="molecule type" value="Genomic_DNA"/>
</dbReference>
<name>A0A8X8CFH5_POPTO</name>
<dbReference type="PANTHER" id="PTHR43670:SF130">
    <property type="entry name" value="INACTIVE PROTEIN RESTRICTED TEV MOVEMENT 2-LIKE"/>
    <property type="match status" value="1"/>
</dbReference>
<reference evidence="6" key="1">
    <citation type="journal article" date="2020" name="bioRxiv">
        <title>Hybrid origin of Populus tomentosa Carr. identified through genome sequencing and phylogenomic analysis.</title>
        <authorList>
            <person name="An X."/>
            <person name="Gao K."/>
            <person name="Chen Z."/>
            <person name="Li J."/>
            <person name="Yang X."/>
            <person name="Yang X."/>
            <person name="Zhou J."/>
            <person name="Guo T."/>
            <person name="Zhao T."/>
            <person name="Huang S."/>
            <person name="Miao D."/>
            <person name="Khan W.U."/>
            <person name="Rao P."/>
            <person name="Ye M."/>
            <person name="Lei B."/>
            <person name="Liao W."/>
            <person name="Wang J."/>
            <person name="Ji L."/>
            <person name="Li Y."/>
            <person name="Guo B."/>
            <person name="Mustafa N.S."/>
            <person name="Li S."/>
            <person name="Yun Q."/>
            <person name="Keller S.R."/>
            <person name="Mao J."/>
            <person name="Zhang R."/>
            <person name="Strauss S.H."/>
        </authorList>
    </citation>
    <scope>NUCLEOTIDE SEQUENCE</scope>
    <source>
        <strain evidence="6">GM15</strain>
        <tissue evidence="6">Leaf</tissue>
    </source>
</reference>
<evidence type="ECO:0000313" key="6">
    <source>
        <dbReference type="EMBL" id="KAG6753019.1"/>
    </source>
</evidence>
<evidence type="ECO:0000256" key="2">
    <source>
        <dbReference type="RuleBase" id="RU003616"/>
    </source>
</evidence>
<protein>
    <recommendedName>
        <fullName evidence="5">SHSP domain-containing protein</fullName>
    </recommendedName>
</protein>
<dbReference type="GO" id="GO:0034605">
    <property type="term" value="P:cellular response to heat"/>
    <property type="evidence" value="ECO:0007669"/>
    <property type="project" value="TreeGrafter"/>
</dbReference>
<feature type="region of interest" description="Disordered" evidence="3">
    <location>
        <begin position="110"/>
        <end position="147"/>
    </location>
</feature>
<evidence type="ECO:0000259" key="5">
    <source>
        <dbReference type="PROSITE" id="PS01031"/>
    </source>
</evidence>
<feature type="domain" description="SHSP" evidence="5">
    <location>
        <begin position="21"/>
        <end position="128"/>
    </location>
</feature>
<comment type="similarity">
    <text evidence="1 2">Belongs to the small heat shock protein (HSP20) family.</text>
</comment>
<keyword evidence="4" id="KW-0472">Membrane</keyword>
<keyword evidence="4" id="KW-1133">Transmembrane helix</keyword>
<dbReference type="PROSITE" id="PS01031">
    <property type="entry name" value="SHSP"/>
    <property type="match status" value="1"/>
</dbReference>
<comment type="caution">
    <text evidence="6">The sequence shown here is derived from an EMBL/GenBank/DDBJ whole genome shotgun (WGS) entry which is preliminary data.</text>
</comment>
<evidence type="ECO:0000313" key="7">
    <source>
        <dbReference type="Proteomes" id="UP000886885"/>
    </source>
</evidence>
<evidence type="ECO:0000256" key="3">
    <source>
        <dbReference type="SAM" id="MobiDB-lite"/>
    </source>
</evidence>
<dbReference type="Proteomes" id="UP000886885">
    <property type="component" value="Chromosome 12D"/>
</dbReference>
<gene>
    <name evidence="6" type="ORF">POTOM_043063</name>
</gene>
<evidence type="ECO:0000256" key="4">
    <source>
        <dbReference type="SAM" id="Phobius"/>
    </source>
</evidence>
<keyword evidence="4" id="KW-0812">Transmembrane</keyword>
<dbReference type="AlphaFoldDB" id="A0A8X8CFH5"/>
<feature type="transmembrane region" description="Helical" evidence="4">
    <location>
        <begin position="177"/>
        <end position="195"/>
    </location>
</feature>
<dbReference type="InterPro" id="IPR002068">
    <property type="entry name" value="A-crystallin/Hsp20_dom"/>
</dbReference>
<keyword evidence="7" id="KW-1185">Reference proteome</keyword>